<dbReference type="EMBL" id="CP072842">
    <property type="protein sequence ID" value="QTV04800.1"/>
    <property type="molecule type" value="Genomic_DNA"/>
</dbReference>
<name>A0ABX7XA88_9FLAO</name>
<evidence type="ECO:0000313" key="1">
    <source>
        <dbReference type="EMBL" id="QTV04800.1"/>
    </source>
</evidence>
<evidence type="ECO:0000313" key="2">
    <source>
        <dbReference type="Proteomes" id="UP000672011"/>
    </source>
</evidence>
<sequence>MRKFILLPIFATVILHANSNTFPNENPYQSLSTIEEKQIVGENFVEVYESQNNVENSSFDFFGLLHSDDELQNTSLCDPNIEDCNADPTDPPILEPVPINQYEIGLILLGLAIIFKRKFY</sequence>
<accession>A0ABX7XA88</accession>
<reference evidence="2" key="2">
    <citation type="submission" date="2021-04" db="EMBL/GenBank/DDBJ databases">
        <title>Taxonomy of Flavobacteriaceae bacterium ZY171143.</title>
        <authorList>
            <person name="Li F."/>
        </authorList>
    </citation>
    <scope>NUCLEOTIDE SEQUENCE [LARGE SCALE GENOMIC DNA]</scope>
    <source>
        <strain evidence="2">ZY171143</strain>
    </source>
</reference>
<gene>
    <name evidence="1" type="ORF">J9309_08265</name>
</gene>
<keyword evidence="2" id="KW-1185">Reference proteome</keyword>
<reference evidence="1 2" key="1">
    <citation type="journal article" date="2021" name="Int. J. Syst. Evol. Microbiol.">
        <title>Faecalibacter bovis sp. nov., isolated from cow faeces.</title>
        <authorList>
            <person name="Li F."/>
            <person name="Zhao W."/>
            <person name="Hong Q."/>
            <person name="Shao Q."/>
            <person name="Song J."/>
            <person name="Yang S."/>
        </authorList>
    </citation>
    <scope>NUCLEOTIDE SEQUENCE [LARGE SCALE GENOMIC DNA]</scope>
    <source>
        <strain evidence="1 2">ZY171143</strain>
    </source>
</reference>
<protein>
    <recommendedName>
        <fullName evidence="3">PEP-CTERM sorting domain-containing protein</fullName>
    </recommendedName>
</protein>
<dbReference type="Proteomes" id="UP000672011">
    <property type="component" value="Chromosome"/>
</dbReference>
<evidence type="ECO:0008006" key="3">
    <source>
        <dbReference type="Google" id="ProtNLM"/>
    </source>
</evidence>
<proteinExistence type="predicted"/>
<dbReference type="RefSeq" id="WP_230475420.1">
    <property type="nucleotide sequence ID" value="NZ_CP072842.1"/>
</dbReference>
<organism evidence="1 2">
    <name type="scientific">Faecalibacter bovis</name>
    <dbReference type="NCBI Taxonomy" id="2898187"/>
    <lineage>
        <taxon>Bacteria</taxon>
        <taxon>Pseudomonadati</taxon>
        <taxon>Bacteroidota</taxon>
        <taxon>Flavobacteriia</taxon>
        <taxon>Flavobacteriales</taxon>
        <taxon>Weeksellaceae</taxon>
        <taxon>Faecalibacter</taxon>
    </lineage>
</organism>